<accession>A0AAV4FJ11</accession>
<comment type="caution">
    <text evidence="2">The sequence shown here is derived from an EMBL/GenBank/DDBJ whole genome shotgun (WGS) entry which is preliminary data.</text>
</comment>
<dbReference type="Proteomes" id="UP000762676">
    <property type="component" value="Unassembled WGS sequence"/>
</dbReference>
<evidence type="ECO:0000313" key="2">
    <source>
        <dbReference type="EMBL" id="GFR72366.1"/>
    </source>
</evidence>
<feature type="compositionally biased region" description="Basic residues" evidence="1">
    <location>
        <begin position="48"/>
        <end position="58"/>
    </location>
</feature>
<sequence length="81" mass="8808">MTPAPVSILPPLSPPPCLRSRKDVASTLFGSRACSIERAGPSQLAQRGSHHTTARSHKIQQGQRCAARHTEPRDLMNPTEL</sequence>
<dbReference type="EMBL" id="BMAT01004364">
    <property type="protein sequence ID" value="GFR72366.1"/>
    <property type="molecule type" value="Genomic_DNA"/>
</dbReference>
<evidence type="ECO:0000256" key="1">
    <source>
        <dbReference type="SAM" id="MobiDB-lite"/>
    </source>
</evidence>
<keyword evidence="3" id="KW-1185">Reference proteome</keyword>
<organism evidence="2 3">
    <name type="scientific">Elysia marginata</name>
    <dbReference type="NCBI Taxonomy" id="1093978"/>
    <lineage>
        <taxon>Eukaryota</taxon>
        <taxon>Metazoa</taxon>
        <taxon>Spiralia</taxon>
        <taxon>Lophotrochozoa</taxon>
        <taxon>Mollusca</taxon>
        <taxon>Gastropoda</taxon>
        <taxon>Heterobranchia</taxon>
        <taxon>Euthyneura</taxon>
        <taxon>Panpulmonata</taxon>
        <taxon>Sacoglossa</taxon>
        <taxon>Placobranchoidea</taxon>
        <taxon>Plakobranchidae</taxon>
        <taxon>Elysia</taxon>
    </lineage>
</organism>
<evidence type="ECO:0000313" key="3">
    <source>
        <dbReference type="Proteomes" id="UP000762676"/>
    </source>
</evidence>
<dbReference type="AlphaFoldDB" id="A0AAV4FJ11"/>
<protein>
    <submittedName>
        <fullName evidence="2">Uncharacterized protein</fullName>
    </submittedName>
</protein>
<proteinExistence type="predicted"/>
<gene>
    <name evidence="2" type="ORF">ElyMa_002112800</name>
</gene>
<name>A0AAV4FJ11_9GAST</name>
<reference evidence="2 3" key="1">
    <citation type="journal article" date="2021" name="Elife">
        <title>Chloroplast acquisition without the gene transfer in kleptoplastic sea slugs, Plakobranchus ocellatus.</title>
        <authorList>
            <person name="Maeda T."/>
            <person name="Takahashi S."/>
            <person name="Yoshida T."/>
            <person name="Shimamura S."/>
            <person name="Takaki Y."/>
            <person name="Nagai Y."/>
            <person name="Toyoda A."/>
            <person name="Suzuki Y."/>
            <person name="Arimoto A."/>
            <person name="Ishii H."/>
            <person name="Satoh N."/>
            <person name="Nishiyama T."/>
            <person name="Hasebe M."/>
            <person name="Maruyama T."/>
            <person name="Minagawa J."/>
            <person name="Obokata J."/>
            <person name="Shigenobu S."/>
        </authorList>
    </citation>
    <scope>NUCLEOTIDE SEQUENCE [LARGE SCALE GENOMIC DNA]</scope>
</reference>
<feature type="region of interest" description="Disordered" evidence="1">
    <location>
        <begin position="39"/>
        <end position="81"/>
    </location>
</feature>